<dbReference type="HAMAP" id="MF_01106">
    <property type="entry name" value="ArgJ"/>
    <property type="match status" value="1"/>
</dbReference>
<feature type="active site" description="Nucleophile" evidence="6">
    <location>
        <position position="190"/>
    </location>
</feature>
<feature type="site" description="Involved in the stabilization of negative charge on the oxyanion by the formation of the oxyanion hole" evidence="6">
    <location>
        <position position="117"/>
    </location>
</feature>
<dbReference type="EMBL" id="JAXAFO010000001">
    <property type="protein sequence ID" value="MDX6847932.1"/>
    <property type="molecule type" value="Genomic_DNA"/>
</dbReference>
<feature type="binding site" evidence="6">
    <location>
        <position position="190"/>
    </location>
    <ligand>
        <name>substrate</name>
    </ligand>
</feature>
<evidence type="ECO:0000256" key="2">
    <source>
        <dbReference type="ARBA" id="ARBA00011475"/>
    </source>
</evidence>
<protein>
    <recommendedName>
        <fullName evidence="6">Arginine biosynthesis bifunctional protein ArgJ</fullName>
    </recommendedName>
    <domain>
        <recommendedName>
            <fullName evidence="6">Glutamate N-acetyltransferase</fullName>
            <ecNumber evidence="6">2.3.1.35</ecNumber>
        </recommendedName>
        <alternativeName>
            <fullName evidence="6">Ornithine acetyltransferase</fullName>
            <shortName evidence="6">OATase</shortName>
        </alternativeName>
        <alternativeName>
            <fullName evidence="6">Ornithine transacetylase</fullName>
        </alternativeName>
    </domain>
    <domain>
        <recommendedName>
            <fullName evidence="6">Amino-acid acetyltransferase</fullName>
            <ecNumber evidence="6">2.3.1.1</ecNumber>
        </recommendedName>
        <alternativeName>
            <fullName evidence="6">N-acetylglutamate synthase</fullName>
            <shortName evidence="6">AGSase</shortName>
        </alternativeName>
    </domain>
    <component>
        <recommendedName>
            <fullName evidence="6">Arginine biosynthesis bifunctional protein ArgJ alpha chain</fullName>
        </recommendedName>
    </component>
    <component>
        <recommendedName>
            <fullName evidence="6">Arginine biosynthesis bifunctional protein ArgJ beta chain</fullName>
        </recommendedName>
    </component>
</protein>
<feature type="binding site" evidence="6">
    <location>
        <position position="277"/>
    </location>
    <ligand>
        <name>substrate</name>
    </ligand>
</feature>
<comment type="pathway">
    <text evidence="6">Amino-acid biosynthesis; L-arginine biosynthesis; L-ornithine and N-acetyl-L-glutamate from L-glutamate and N(2)-acetyl-L-ornithine (cyclic): step 1/1.</text>
</comment>
<dbReference type="GO" id="GO:0004358">
    <property type="term" value="F:L-glutamate N-acetyltransferase activity, acting on acetyl-L-ornithine as donor"/>
    <property type="evidence" value="ECO:0007669"/>
    <property type="project" value="UniProtKB-EC"/>
</dbReference>
<reference evidence="7 8" key="1">
    <citation type="submission" date="2023-11" db="EMBL/GenBank/DDBJ databases">
        <title>Gilvimarinus fulvus sp. nov., isolated from the surface of Kelp.</title>
        <authorList>
            <person name="Sun Y.Y."/>
            <person name="Gong Y."/>
            <person name="Du Z.J."/>
        </authorList>
    </citation>
    <scope>NUCLEOTIDE SEQUENCE [LARGE SCALE GENOMIC DNA]</scope>
    <source>
        <strain evidence="7 8">SDUM040013</strain>
    </source>
</reference>
<dbReference type="Pfam" id="PF01960">
    <property type="entry name" value="ArgJ"/>
    <property type="match status" value="1"/>
</dbReference>
<evidence type="ECO:0000256" key="4">
    <source>
        <dbReference type="ARBA" id="ARBA00022813"/>
    </source>
</evidence>
<dbReference type="Gene3D" id="3.10.20.340">
    <property type="entry name" value="ArgJ beta chain, C-terminal domain"/>
    <property type="match status" value="1"/>
</dbReference>
<keyword evidence="8" id="KW-1185">Reference proteome</keyword>
<dbReference type="EC" id="2.3.1.35" evidence="6"/>
<organism evidence="7 8">
    <name type="scientific">Gilvimarinus gilvus</name>
    <dbReference type="NCBI Taxonomy" id="3058038"/>
    <lineage>
        <taxon>Bacteria</taxon>
        <taxon>Pseudomonadati</taxon>
        <taxon>Pseudomonadota</taxon>
        <taxon>Gammaproteobacteria</taxon>
        <taxon>Cellvibrionales</taxon>
        <taxon>Cellvibrionaceae</taxon>
        <taxon>Gilvimarinus</taxon>
    </lineage>
</organism>
<feature type="chain" id="PRO_5044932798" description="Arginine biosynthesis bifunctional protein ArgJ beta chain" evidence="6">
    <location>
        <begin position="190"/>
        <end position="406"/>
    </location>
</feature>
<comment type="subunit">
    <text evidence="2 6">Heterotetramer of two alpha and two beta chains.</text>
</comment>
<accession>A0ABU4RSS4</accession>
<dbReference type="EC" id="2.3.1.1" evidence="6"/>
<dbReference type="RefSeq" id="WP_302724526.1">
    <property type="nucleotide sequence ID" value="NZ_JAULRU010000797.1"/>
</dbReference>
<feature type="site" description="Involved in the stabilization of negative charge on the oxyanion by the formation of the oxyanion hole" evidence="6">
    <location>
        <position position="116"/>
    </location>
</feature>
<dbReference type="InterPro" id="IPR042195">
    <property type="entry name" value="ArgJ_beta_C"/>
</dbReference>
<feature type="chain" id="PRO_5044932799" description="Arginine biosynthesis bifunctional protein ArgJ alpha chain" evidence="6">
    <location>
        <begin position="1"/>
        <end position="189"/>
    </location>
</feature>
<gene>
    <name evidence="6 7" type="primary">argJ</name>
    <name evidence="7" type="ORF">SCD92_01085</name>
</gene>
<dbReference type="NCBIfam" id="TIGR00120">
    <property type="entry name" value="ArgJ"/>
    <property type="match status" value="1"/>
</dbReference>
<dbReference type="SUPFAM" id="SSF56266">
    <property type="entry name" value="DmpA/ArgJ-like"/>
    <property type="match status" value="1"/>
</dbReference>
<evidence type="ECO:0000256" key="1">
    <source>
        <dbReference type="ARBA" id="ARBA00006774"/>
    </source>
</evidence>
<keyword evidence="6" id="KW-0028">Amino-acid biosynthesis</keyword>
<dbReference type="NCBIfam" id="NF003802">
    <property type="entry name" value="PRK05388.1"/>
    <property type="match status" value="1"/>
</dbReference>
<comment type="caution">
    <text evidence="7">The sequence shown here is derived from an EMBL/GenBank/DDBJ whole genome shotgun (WGS) entry which is preliminary data.</text>
</comment>
<keyword evidence="6" id="KW-0511">Multifunctional enzyme</keyword>
<comment type="pathway">
    <text evidence="6">Amino-acid biosynthesis; L-arginine biosynthesis; N(2)-acetyl-L-ornithine from L-glutamate: step 1/4.</text>
</comment>
<sequence length="406" mass="42846">MAVGEFPFPDMPPVNGVSLGTVGAGIKKQGRDDMLLFAVAEGSTVAGVFTQNAFCAAPVTICREHLQTSSSRFLLINSGNANACTGERGRTDALQLCESLAKQYGLAKETVLPFSTGVIGEHLPVDKMQQALPELIARVTEDAWAAAAKAIMTTDTRPKGATCTLELNGVAVTVNGISKGAGMINPNMATMLGFVATDAAIDQSVLQTLVREVAGLSFNRITIDGDTSTNDACMLIASGKAGNEPVVSTASVDYQKLKSAVADVCMQLAQMIVADGEGATKFVAIDVQGGANHEECLKVAYAVAHSPLIKTALFASDPNWGRIVAAIGYAGVEGLDASKVRVRLNDVVIVENGCRADSYTEEQGQKVMSGERISVHIDLGRGNCSELLWTTDLSYEYVRINADYRT</sequence>
<evidence type="ECO:0000313" key="8">
    <source>
        <dbReference type="Proteomes" id="UP001273505"/>
    </source>
</evidence>
<feature type="binding site" evidence="6">
    <location>
        <position position="406"/>
    </location>
    <ligand>
        <name>substrate</name>
    </ligand>
</feature>
<evidence type="ECO:0000313" key="7">
    <source>
        <dbReference type="EMBL" id="MDX6847932.1"/>
    </source>
</evidence>
<evidence type="ECO:0000256" key="6">
    <source>
        <dbReference type="HAMAP-Rule" id="MF_01106"/>
    </source>
</evidence>
<keyword evidence="6" id="KW-0963">Cytoplasm</keyword>
<dbReference type="InterPro" id="IPR002813">
    <property type="entry name" value="Arg_biosynth_ArgJ"/>
</dbReference>
<feature type="binding site" evidence="6">
    <location>
        <position position="401"/>
    </location>
    <ligand>
        <name>substrate</name>
    </ligand>
</feature>
<comment type="function">
    <text evidence="6">Catalyzes two activities which are involved in the cyclic version of arginine biosynthesis: the synthesis of N-acetylglutamate from glutamate and acetyl-CoA as the acetyl donor, and of ornithine by transacetylation between N(2)-acetylornithine and glutamate.</text>
</comment>
<dbReference type="Gene3D" id="3.60.70.12">
    <property type="entry name" value="L-amino peptidase D-ALA esterase/amidase"/>
    <property type="match status" value="1"/>
</dbReference>
<comment type="catalytic activity">
    <reaction evidence="6">
        <text>N(2)-acetyl-L-ornithine + L-glutamate = N-acetyl-L-glutamate + L-ornithine</text>
        <dbReference type="Rhea" id="RHEA:15349"/>
        <dbReference type="ChEBI" id="CHEBI:29985"/>
        <dbReference type="ChEBI" id="CHEBI:44337"/>
        <dbReference type="ChEBI" id="CHEBI:46911"/>
        <dbReference type="ChEBI" id="CHEBI:57805"/>
        <dbReference type="EC" id="2.3.1.35"/>
    </reaction>
</comment>
<feature type="binding site" evidence="6">
    <location>
        <position position="153"/>
    </location>
    <ligand>
        <name>substrate</name>
    </ligand>
</feature>
<comment type="subcellular location">
    <subcellularLocation>
        <location evidence="6">Cytoplasm</location>
    </subcellularLocation>
</comment>
<feature type="site" description="Cleavage; by autolysis" evidence="6">
    <location>
        <begin position="189"/>
        <end position="190"/>
    </location>
</feature>
<dbReference type="CDD" id="cd02152">
    <property type="entry name" value="OAT"/>
    <property type="match status" value="1"/>
</dbReference>
<keyword evidence="4 6" id="KW-0068">Autocatalytic cleavage</keyword>
<dbReference type="PANTHER" id="PTHR23100">
    <property type="entry name" value="ARGININE BIOSYNTHESIS BIFUNCTIONAL PROTEIN ARGJ"/>
    <property type="match status" value="1"/>
</dbReference>
<keyword evidence="3 6" id="KW-0808">Transferase</keyword>
<name>A0ABU4RSS4_9GAMM</name>
<comment type="catalytic activity">
    <reaction evidence="6">
        <text>L-glutamate + acetyl-CoA = N-acetyl-L-glutamate + CoA + H(+)</text>
        <dbReference type="Rhea" id="RHEA:24292"/>
        <dbReference type="ChEBI" id="CHEBI:15378"/>
        <dbReference type="ChEBI" id="CHEBI:29985"/>
        <dbReference type="ChEBI" id="CHEBI:44337"/>
        <dbReference type="ChEBI" id="CHEBI:57287"/>
        <dbReference type="ChEBI" id="CHEBI:57288"/>
        <dbReference type="EC" id="2.3.1.1"/>
    </reaction>
</comment>
<feature type="binding site" evidence="6">
    <location>
        <position position="179"/>
    </location>
    <ligand>
        <name>substrate</name>
    </ligand>
</feature>
<dbReference type="InterPro" id="IPR016117">
    <property type="entry name" value="ArgJ-like_dom_sf"/>
</dbReference>
<evidence type="ECO:0000256" key="5">
    <source>
        <dbReference type="ARBA" id="ARBA00023315"/>
    </source>
</evidence>
<evidence type="ECO:0000256" key="3">
    <source>
        <dbReference type="ARBA" id="ARBA00022679"/>
    </source>
</evidence>
<dbReference type="PANTHER" id="PTHR23100:SF0">
    <property type="entry name" value="ARGININE BIOSYNTHESIS BIFUNCTIONAL PROTEIN ARGJ, MITOCHONDRIAL"/>
    <property type="match status" value="1"/>
</dbReference>
<proteinExistence type="inferred from homology"/>
<dbReference type="Proteomes" id="UP001273505">
    <property type="component" value="Unassembled WGS sequence"/>
</dbReference>
<comment type="similarity">
    <text evidence="1 6">Belongs to the ArgJ family.</text>
</comment>
<keyword evidence="5 6" id="KW-0012">Acyltransferase</keyword>
<keyword evidence="6" id="KW-0055">Arginine biosynthesis</keyword>